<dbReference type="GO" id="GO:0016020">
    <property type="term" value="C:membrane"/>
    <property type="evidence" value="ECO:0007669"/>
    <property type="project" value="UniProtKB-SubCell"/>
</dbReference>
<dbReference type="PANTHER" id="PTHR33048:SF2">
    <property type="entry name" value="SRPK"/>
    <property type="match status" value="1"/>
</dbReference>
<feature type="transmembrane region" description="Helical" evidence="6">
    <location>
        <begin position="174"/>
        <end position="197"/>
    </location>
</feature>
<comment type="subcellular location">
    <subcellularLocation>
        <location evidence="1">Membrane</location>
        <topology evidence="1">Multi-pass membrane protein</topology>
    </subcellularLocation>
</comment>
<dbReference type="EMBL" id="LJZO01000010">
    <property type="protein sequence ID" value="ROV99833.1"/>
    <property type="molecule type" value="Genomic_DNA"/>
</dbReference>
<evidence type="ECO:0000313" key="8">
    <source>
        <dbReference type="EMBL" id="ROV99833.1"/>
    </source>
</evidence>
<feature type="transmembrane region" description="Helical" evidence="6">
    <location>
        <begin position="12"/>
        <end position="28"/>
    </location>
</feature>
<feature type="domain" description="Rhodopsin" evidence="7">
    <location>
        <begin position="24"/>
        <end position="257"/>
    </location>
</feature>
<dbReference type="Pfam" id="PF20684">
    <property type="entry name" value="Fung_rhodopsin"/>
    <property type="match status" value="1"/>
</dbReference>
<dbReference type="OrthoDB" id="4329349at2759"/>
<protein>
    <recommendedName>
        <fullName evidence="7">Rhodopsin domain-containing protein</fullName>
    </recommendedName>
</protein>
<keyword evidence="9" id="KW-1185">Reference proteome</keyword>
<organism evidence="8 9">
    <name type="scientific">Cytospora chrysosperma</name>
    <name type="common">Cytospora canker fungus</name>
    <name type="synonym">Sphaeria chrysosperma</name>
    <dbReference type="NCBI Taxonomy" id="252740"/>
    <lineage>
        <taxon>Eukaryota</taxon>
        <taxon>Fungi</taxon>
        <taxon>Dikarya</taxon>
        <taxon>Ascomycota</taxon>
        <taxon>Pezizomycotina</taxon>
        <taxon>Sordariomycetes</taxon>
        <taxon>Sordariomycetidae</taxon>
        <taxon>Diaporthales</taxon>
        <taxon>Cytosporaceae</taxon>
        <taxon>Cytospora</taxon>
    </lineage>
</organism>
<dbReference type="Proteomes" id="UP000284375">
    <property type="component" value="Unassembled WGS sequence"/>
</dbReference>
<keyword evidence="2 6" id="KW-0812">Transmembrane</keyword>
<proteinExistence type="inferred from homology"/>
<gene>
    <name evidence="8" type="ORF">VSDG_03063</name>
</gene>
<evidence type="ECO:0000256" key="3">
    <source>
        <dbReference type="ARBA" id="ARBA00022989"/>
    </source>
</evidence>
<comment type="similarity">
    <text evidence="5">Belongs to the SAT4 family.</text>
</comment>
<evidence type="ECO:0000256" key="4">
    <source>
        <dbReference type="ARBA" id="ARBA00023136"/>
    </source>
</evidence>
<dbReference type="PANTHER" id="PTHR33048">
    <property type="entry name" value="PTH11-LIKE INTEGRAL MEMBRANE PROTEIN (AFU_ORTHOLOGUE AFUA_5G11245)"/>
    <property type="match status" value="1"/>
</dbReference>
<feature type="transmembrane region" description="Helical" evidence="6">
    <location>
        <begin position="128"/>
        <end position="149"/>
    </location>
</feature>
<reference evidence="8 9" key="1">
    <citation type="submission" date="2015-09" db="EMBL/GenBank/DDBJ databases">
        <title>Host preference determinants of Valsa canker pathogens revealed by comparative genomics.</title>
        <authorList>
            <person name="Yin Z."/>
            <person name="Huang L."/>
        </authorList>
    </citation>
    <scope>NUCLEOTIDE SEQUENCE [LARGE SCALE GENOMIC DNA]</scope>
    <source>
        <strain evidence="8 9">YSFL</strain>
    </source>
</reference>
<accession>A0A423W924</accession>
<keyword evidence="3 6" id="KW-1133">Transmembrane helix</keyword>
<evidence type="ECO:0000256" key="6">
    <source>
        <dbReference type="SAM" id="Phobius"/>
    </source>
</evidence>
<evidence type="ECO:0000256" key="5">
    <source>
        <dbReference type="ARBA" id="ARBA00038359"/>
    </source>
</evidence>
<evidence type="ECO:0000256" key="1">
    <source>
        <dbReference type="ARBA" id="ARBA00004141"/>
    </source>
</evidence>
<evidence type="ECO:0000259" key="7">
    <source>
        <dbReference type="Pfam" id="PF20684"/>
    </source>
</evidence>
<evidence type="ECO:0000256" key="2">
    <source>
        <dbReference type="ARBA" id="ARBA00022692"/>
    </source>
</evidence>
<dbReference type="InterPro" id="IPR052337">
    <property type="entry name" value="SAT4-like"/>
</dbReference>
<keyword evidence="4 6" id="KW-0472">Membrane</keyword>
<sequence length="391" mass="44050">MGFTYSALVEMWALYVMGSLIIFLRVACRWRMVGVRNFKMDDYIIWFSWVVYTIMSVAADVCGRHGSLHTLSDEVRATITEAEAAPYVWVTKWFCTGVSTYIVFIWSLKFTMLFFYKRVVNGLWVEKFIMPAMALVVASFVAVMVIQFASCRPYNRMWQIYPDQGARCMPLAEIYLIPALVLNVVTDIFILAIPAPVIFPVKTTVWRKISLIVIFSAGLFIMVAAILRVDFVLVQDDGTTAAIWSCREDFVAIIVGQAPIRPRRTPGVTLTTTKLVRPAFTRRFWTGEMSQTSSAQRTKSSFPIQSCNDAFEMGTSKKGLGSAHQSSMHRSAIRRPEYNVTIQATSGRNSDSDSTDRIISGGIVVDTWVDVESESICHEASAKSQNPYDRC</sequence>
<dbReference type="AlphaFoldDB" id="A0A423W924"/>
<dbReference type="InterPro" id="IPR049326">
    <property type="entry name" value="Rhodopsin_dom_fungi"/>
</dbReference>
<feature type="transmembrane region" description="Helical" evidence="6">
    <location>
        <begin position="209"/>
        <end position="227"/>
    </location>
</feature>
<name>A0A423W924_CYTCH</name>
<evidence type="ECO:0000313" key="9">
    <source>
        <dbReference type="Proteomes" id="UP000284375"/>
    </source>
</evidence>
<comment type="caution">
    <text evidence="8">The sequence shown here is derived from an EMBL/GenBank/DDBJ whole genome shotgun (WGS) entry which is preliminary data.</text>
</comment>